<dbReference type="InterPro" id="IPR036515">
    <property type="entry name" value="Transposase_17_sf"/>
</dbReference>
<gene>
    <name evidence="2" type="ORF">AUJ77_03100</name>
</gene>
<dbReference type="Proteomes" id="UP000181992">
    <property type="component" value="Unassembled WGS sequence"/>
</dbReference>
<dbReference type="SMART" id="SM01321">
    <property type="entry name" value="Y1_Tnp"/>
    <property type="match status" value="1"/>
</dbReference>
<reference evidence="2 3" key="1">
    <citation type="journal article" date="2016" name="Environ. Microbiol.">
        <title>Genomic resolution of a cold subsurface aquifer community provides metabolic insights for novel microbes adapted to high CO concentrations.</title>
        <authorList>
            <person name="Probst A.J."/>
            <person name="Castelle C.J."/>
            <person name="Singh A."/>
            <person name="Brown C.T."/>
            <person name="Anantharaman K."/>
            <person name="Sharon I."/>
            <person name="Hug L.A."/>
            <person name="Burstein D."/>
            <person name="Emerson J.B."/>
            <person name="Thomas B.C."/>
            <person name="Banfield J.F."/>
        </authorList>
    </citation>
    <scope>NUCLEOTIDE SEQUENCE [LARGE SCALE GENOMIC DNA]</scope>
    <source>
        <strain evidence="2">CG1_02_43_90</strain>
    </source>
</reference>
<evidence type="ECO:0000259" key="1">
    <source>
        <dbReference type="SMART" id="SM01321"/>
    </source>
</evidence>
<dbReference type="EMBL" id="MNVN01000018">
    <property type="protein sequence ID" value="OIO30409.1"/>
    <property type="molecule type" value="Genomic_DNA"/>
</dbReference>
<comment type="caution">
    <text evidence="2">The sequence shown here is derived from an EMBL/GenBank/DDBJ whole genome shotgun (WGS) entry which is preliminary data.</text>
</comment>
<dbReference type="AlphaFoldDB" id="A0A1J4V550"/>
<evidence type="ECO:0000313" key="3">
    <source>
        <dbReference type="Proteomes" id="UP000181992"/>
    </source>
</evidence>
<proteinExistence type="predicted"/>
<dbReference type="SUPFAM" id="SSF143422">
    <property type="entry name" value="Transposase IS200-like"/>
    <property type="match status" value="1"/>
</dbReference>
<name>A0A1J4V550_9BACT</name>
<dbReference type="Gene3D" id="3.30.70.1290">
    <property type="entry name" value="Transposase IS200-like"/>
    <property type="match status" value="1"/>
</dbReference>
<dbReference type="GO" id="GO:0003677">
    <property type="term" value="F:DNA binding"/>
    <property type="evidence" value="ECO:0007669"/>
    <property type="project" value="InterPro"/>
</dbReference>
<protein>
    <recommendedName>
        <fullName evidence="1">Transposase IS200-like domain-containing protein</fullName>
    </recommendedName>
</protein>
<dbReference type="PANTHER" id="PTHR34322:SF2">
    <property type="entry name" value="TRANSPOSASE IS200-LIKE DOMAIN-CONTAINING PROTEIN"/>
    <property type="match status" value="1"/>
</dbReference>
<dbReference type="GO" id="GO:0006313">
    <property type="term" value="P:DNA transposition"/>
    <property type="evidence" value="ECO:0007669"/>
    <property type="project" value="InterPro"/>
</dbReference>
<dbReference type="GO" id="GO:0004803">
    <property type="term" value="F:transposase activity"/>
    <property type="evidence" value="ECO:0007669"/>
    <property type="project" value="InterPro"/>
</dbReference>
<dbReference type="Pfam" id="PF01797">
    <property type="entry name" value="Y1_Tnp"/>
    <property type="match status" value="1"/>
</dbReference>
<sequence length="175" mass="20701">MNTHLQEGRAFLELFGIEREETLVDIVVYCLMQNHFHILIREKTEGGITKFMGKLSTAYSMYFNNKNARTGSLFEGRFKAKYANTDEYLKYLFAYIHLNPVKIIDPKWKENGIHDRVAAQNFLKDYEYSSYPDWQGEPRTESKVLSSDASPEYFETVKEFDDFVNDWLTFREEKT</sequence>
<dbReference type="InterPro" id="IPR002686">
    <property type="entry name" value="Transposase_17"/>
</dbReference>
<evidence type="ECO:0000313" key="2">
    <source>
        <dbReference type="EMBL" id="OIO30409.1"/>
    </source>
</evidence>
<feature type="domain" description="Transposase IS200-like" evidence="1">
    <location>
        <begin position="3"/>
        <end position="99"/>
    </location>
</feature>
<dbReference type="PANTHER" id="PTHR34322">
    <property type="entry name" value="TRANSPOSASE, Y1_TNP DOMAIN-CONTAINING"/>
    <property type="match status" value="1"/>
</dbReference>
<accession>A0A1J4V550</accession>
<organism evidence="2 3">
    <name type="scientific">Candidatus Nomurabacteria bacterium CG1_02_43_90</name>
    <dbReference type="NCBI Taxonomy" id="1805281"/>
    <lineage>
        <taxon>Bacteria</taxon>
        <taxon>Candidatus Nomuraibacteriota</taxon>
    </lineage>
</organism>